<dbReference type="Proteomes" id="UP000789920">
    <property type="component" value="Unassembled WGS sequence"/>
</dbReference>
<proteinExistence type="predicted"/>
<keyword evidence="2" id="KW-1185">Reference proteome</keyword>
<dbReference type="EMBL" id="CAJVQC010158679">
    <property type="protein sequence ID" value="CAG8847993.1"/>
    <property type="molecule type" value="Genomic_DNA"/>
</dbReference>
<feature type="non-terminal residue" evidence="1">
    <location>
        <position position="75"/>
    </location>
</feature>
<reference evidence="1" key="1">
    <citation type="submission" date="2021-06" db="EMBL/GenBank/DDBJ databases">
        <authorList>
            <person name="Kallberg Y."/>
            <person name="Tangrot J."/>
            <person name="Rosling A."/>
        </authorList>
    </citation>
    <scope>NUCLEOTIDE SEQUENCE</scope>
    <source>
        <strain evidence="1">MA461A</strain>
    </source>
</reference>
<accession>A0ACA9SU08</accession>
<comment type="caution">
    <text evidence="1">The sequence shown here is derived from an EMBL/GenBank/DDBJ whole genome shotgun (WGS) entry which is preliminary data.</text>
</comment>
<gene>
    <name evidence="1" type="ORF">RPERSI_LOCUS34903</name>
</gene>
<name>A0ACA9SU08_9GLOM</name>
<sequence length="75" mass="8724">NEGDFPKEGEIISKPKTRYSKRLQKKRKLNHENVQNTKKKKPNASLEISSNLGKEKYVKDVDKSFPTVIIEENDH</sequence>
<evidence type="ECO:0000313" key="1">
    <source>
        <dbReference type="EMBL" id="CAG8847993.1"/>
    </source>
</evidence>
<protein>
    <submittedName>
        <fullName evidence="1">33758_t:CDS:1</fullName>
    </submittedName>
</protein>
<feature type="non-terminal residue" evidence="1">
    <location>
        <position position="1"/>
    </location>
</feature>
<evidence type="ECO:0000313" key="2">
    <source>
        <dbReference type="Proteomes" id="UP000789920"/>
    </source>
</evidence>
<organism evidence="1 2">
    <name type="scientific">Racocetra persica</name>
    <dbReference type="NCBI Taxonomy" id="160502"/>
    <lineage>
        <taxon>Eukaryota</taxon>
        <taxon>Fungi</taxon>
        <taxon>Fungi incertae sedis</taxon>
        <taxon>Mucoromycota</taxon>
        <taxon>Glomeromycotina</taxon>
        <taxon>Glomeromycetes</taxon>
        <taxon>Diversisporales</taxon>
        <taxon>Gigasporaceae</taxon>
        <taxon>Racocetra</taxon>
    </lineage>
</organism>